<dbReference type="EMBL" id="LJYW01000001">
    <property type="protein sequence ID" value="KPL51336.1"/>
    <property type="molecule type" value="Genomic_DNA"/>
</dbReference>
<dbReference type="Pfam" id="PF00583">
    <property type="entry name" value="Acetyltransf_1"/>
    <property type="match status" value="1"/>
</dbReference>
<dbReference type="CDD" id="cd04301">
    <property type="entry name" value="NAT_SF"/>
    <property type="match status" value="1"/>
</dbReference>
<dbReference type="PANTHER" id="PTHR43877:SF2">
    <property type="entry name" value="AMINOALKYLPHOSPHONATE N-ACETYLTRANSFERASE-RELATED"/>
    <property type="match status" value="1"/>
</dbReference>
<comment type="caution">
    <text evidence="4">The sequence shown here is derived from an EMBL/GenBank/DDBJ whole genome shotgun (WGS) entry which is preliminary data.</text>
</comment>
<accession>A0A0P6VMD7</accession>
<dbReference type="Gene3D" id="3.40.630.30">
    <property type="match status" value="1"/>
</dbReference>
<evidence type="ECO:0000256" key="1">
    <source>
        <dbReference type="ARBA" id="ARBA00022679"/>
    </source>
</evidence>
<keyword evidence="2" id="KW-0012">Acyltransferase</keyword>
<name>A0A0P6VMD7_9HYPH</name>
<keyword evidence="5" id="KW-1185">Reference proteome</keyword>
<evidence type="ECO:0000256" key="2">
    <source>
        <dbReference type="ARBA" id="ARBA00023315"/>
    </source>
</evidence>
<dbReference type="RefSeq" id="WP_054357499.1">
    <property type="nucleotide sequence ID" value="NZ_LJYW01000001.1"/>
</dbReference>
<protein>
    <submittedName>
        <fullName evidence="4">Acetyltransferase</fullName>
    </submittedName>
</protein>
<dbReference type="InterPro" id="IPR016181">
    <property type="entry name" value="Acyl_CoA_acyltransferase"/>
</dbReference>
<dbReference type="STRING" id="665126.ABB55_03100"/>
<dbReference type="InterPro" id="IPR050832">
    <property type="entry name" value="Bact_Acetyltransf"/>
</dbReference>
<dbReference type="SUPFAM" id="SSF55729">
    <property type="entry name" value="Acyl-CoA N-acyltransferases (Nat)"/>
    <property type="match status" value="1"/>
</dbReference>
<reference evidence="4 5" key="2">
    <citation type="submission" date="2015-10" db="EMBL/GenBank/DDBJ databases">
        <title>Draft Genome Sequence of Prosthecomicrobium hirschii ATCC 27832.</title>
        <authorList>
            <person name="Daniel J."/>
            <person name="Givan S.A."/>
            <person name="Brun Y.V."/>
            <person name="Brown P.J."/>
        </authorList>
    </citation>
    <scope>NUCLEOTIDE SEQUENCE [LARGE SCALE GENOMIC DNA]</scope>
    <source>
        <strain evidence="4 5">16</strain>
    </source>
</reference>
<dbReference type="PROSITE" id="PS51186">
    <property type="entry name" value="GNAT"/>
    <property type="match status" value="1"/>
</dbReference>
<dbReference type="Proteomes" id="UP000048984">
    <property type="component" value="Unassembled WGS sequence"/>
</dbReference>
<dbReference type="AlphaFoldDB" id="A0A0P6VMD7"/>
<evidence type="ECO:0000259" key="3">
    <source>
        <dbReference type="PROSITE" id="PS51186"/>
    </source>
</evidence>
<sequence length="152" mass="16987">MSEPHPDSADAVRIAIRPVEDGDVAAVIDLWHRAGLYRPWNPPERDIDFARRSPHCALLVADVDGRPVVASVMVGEDGHRGWVYYLAVDPSAQGRGLGRRMMAAAEAWLLARGIWKVQLLVRRENGAVRGFYDALGFETGDVVMMQKWLEPR</sequence>
<dbReference type="GO" id="GO:0016747">
    <property type="term" value="F:acyltransferase activity, transferring groups other than amino-acyl groups"/>
    <property type="evidence" value="ECO:0007669"/>
    <property type="project" value="InterPro"/>
</dbReference>
<organism evidence="4 5">
    <name type="scientific">Prosthecodimorpha hirschii</name>
    <dbReference type="NCBI Taxonomy" id="665126"/>
    <lineage>
        <taxon>Bacteria</taxon>
        <taxon>Pseudomonadati</taxon>
        <taxon>Pseudomonadota</taxon>
        <taxon>Alphaproteobacteria</taxon>
        <taxon>Hyphomicrobiales</taxon>
        <taxon>Ancalomicrobiaceae</taxon>
        <taxon>Prosthecodimorpha</taxon>
    </lineage>
</organism>
<evidence type="ECO:0000313" key="5">
    <source>
        <dbReference type="Proteomes" id="UP000048984"/>
    </source>
</evidence>
<dbReference type="InterPro" id="IPR000182">
    <property type="entry name" value="GNAT_dom"/>
</dbReference>
<gene>
    <name evidence="4" type="ORF">ABB55_03100</name>
</gene>
<dbReference type="PANTHER" id="PTHR43877">
    <property type="entry name" value="AMINOALKYLPHOSPHONATE N-ACETYLTRANSFERASE-RELATED-RELATED"/>
    <property type="match status" value="1"/>
</dbReference>
<reference evidence="4 5" key="1">
    <citation type="submission" date="2015-09" db="EMBL/GenBank/DDBJ databases">
        <authorList>
            <person name="Jackson K.R."/>
            <person name="Lunt B.L."/>
            <person name="Fisher J.N.B."/>
            <person name="Gardner A.V."/>
            <person name="Bailey M.E."/>
            <person name="Deus L.M."/>
            <person name="Earl A.S."/>
            <person name="Gibby P.D."/>
            <person name="Hartmann K.A."/>
            <person name="Liu J.E."/>
            <person name="Manci A.M."/>
            <person name="Nielsen D.A."/>
            <person name="Solomon M.B."/>
            <person name="Breakwell D.P."/>
            <person name="Burnett S.H."/>
            <person name="Grose J.H."/>
        </authorList>
    </citation>
    <scope>NUCLEOTIDE SEQUENCE [LARGE SCALE GENOMIC DNA]</scope>
    <source>
        <strain evidence="4 5">16</strain>
    </source>
</reference>
<dbReference type="NCBIfam" id="NF002959">
    <property type="entry name" value="PRK03624.1"/>
    <property type="match status" value="1"/>
</dbReference>
<proteinExistence type="predicted"/>
<evidence type="ECO:0000313" key="4">
    <source>
        <dbReference type="EMBL" id="KPL51336.1"/>
    </source>
</evidence>
<feature type="domain" description="N-acetyltransferase" evidence="3">
    <location>
        <begin position="14"/>
        <end position="152"/>
    </location>
</feature>
<keyword evidence="1 4" id="KW-0808">Transferase</keyword>